<protein>
    <submittedName>
        <fullName evidence="3">Adenylyltransferase and sulfurtransferase</fullName>
    </submittedName>
</protein>
<feature type="domain" description="THIF-type NAD/FAD binding fold" evidence="2">
    <location>
        <begin position="4"/>
        <end position="227"/>
    </location>
</feature>
<gene>
    <name evidence="3" type="primary">moeB</name>
    <name evidence="3" type="ORF">GLIP_3929</name>
</gene>
<dbReference type="GO" id="GO:0004792">
    <property type="term" value="F:thiosulfate-cyanide sulfurtransferase activity"/>
    <property type="evidence" value="ECO:0007669"/>
    <property type="project" value="TreeGrafter"/>
</dbReference>
<dbReference type="GO" id="GO:0032447">
    <property type="term" value="P:protein urmylation"/>
    <property type="evidence" value="ECO:0007669"/>
    <property type="project" value="TreeGrafter"/>
</dbReference>
<organism evidence="3 4">
    <name type="scientific">Aliiglaciecola lipolytica E3</name>
    <dbReference type="NCBI Taxonomy" id="1127673"/>
    <lineage>
        <taxon>Bacteria</taxon>
        <taxon>Pseudomonadati</taxon>
        <taxon>Pseudomonadota</taxon>
        <taxon>Gammaproteobacteria</taxon>
        <taxon>Alteromonadales</taxon>
        <taxon>Alteromonadaceae</taxon>
        <taxon>Aliiglaciecola</taxon>
    </lineage>
</organism>
<evidence type="ECO:0000259" key="2">
    <source>
        <dbReference type="Pfam" id="PF00899"/>
    </source>
</evidence>
<dbReference type="CDD" id="cd00757">
    <property type="entry name" value="ThiF_MoeB_HesA_family"/>
    <property type="match status" value="1"/>
</dbReference>
<dbReference type="Proteomes" id="UP000006334">
    <property type="component" value="Unassembled WGS sequence"/>
</dbReference>
<comment type="similarity">
    <text evidence="1">Belongs to the HesA/MoeB/ThiF family.</text>
</comment>
<reference evidence="3 4" key="1">
    <citation type="journal article" date="2017" name="Antonie Van Leeuwenhoek">
        <title>Rhizobium rhizosphaerae sp. nov., a novel species isolated from rice rhizosphere.</title>
        <authorList>
            <person name="Zhao J.J."/>
            <person name="Zhang J."/>
            <person name="Zhang R.J."/>
            <person name="Zhang C.W."/>
            <person name="Yin H.Q."/>
            <person name="Zhang X.X."/>
        </authorList>
    </citation>
    <scope>NUCLEOTIDE SEQUENCE [LARGE SCALE GENOMIC DNA]</scope>
    <source>
        <strain evidence="3 4">E3</strain>
    </source>
</reference>
<dbReference type="OrthoDB" id="9804286at2"/>
<dbReference type="EMBL" id="BAEN01000076">
    <property type="protein sequence ID" value="GAC16540.1"/>
    <property type="molecule type" value="Genomic_DNA"/>
</dbReference>
<dbReference type="GO" id="GO:0002143">
    <property type="term" value="P:tRNA wobble position uridine thiolation"/>
    <property type="evidence" value="ECO:0007669"/>
    <property type="project" value="TreeGrafter"/>
</dbReference>
<dbReference type="GO" id="GO:0005737">
    <property type="term" value="C:cytoplasm"/>
    <property type="evidence" value="ECO:0007669"/>
    <property type="project" value="TreeGrafter"/>
</dbReference>
<dbReference type="AlphaFoldDB" id="K6YZA4"/>
<dbReference type="STRING" id="1127673.GLIP_3929"/>
<dbReference type="InterPro" id="IPR035985">
    <property type="entry name" value="Ubiquitin-activating_enz"/>
</dbReference>
<keyword evidence="4" id="KW-1185">Reference proteome</keyword>
<dbReference type="PANTHER" id="PTHR10953:SF102">
    <property type="entry name" value="ADENYLYLTRANSFERASE AND SULFURTRANSFERASE MOCS3"/>
    <property type="match status" value="1"/>
</dbReference>
<dbReference type="eggNOG" id="COG0476">
    <property type="taxonomic scope" value="Bacteria"/>
</dbReference>
<evidence type="ECO:0000256" key="1">
    <source>
        <dbReference type="ARBA" id="ARBA00009919"/>
    </source>
</evidence>
<dbReference type="GO" id="GO:0042292">
    <property type="term" value="F:URM1 activating enzyme activity"/>
    <property type="evidence" value="ECO:0007669"/>
    <property type="project" value="TreeGrafter"/>
</dbReference>
<sequence>MGRYERQTCLPDVGLAGQKHLETAHILVVGAGGLGCAALPYLVAAGLGRVSLVDGDEVSLSNLHRQVLYKETDINKPKVECAARHLRAINNHCEISSHYLNLTPKNVSALCDNVDLVLDCTDNFAVSYVLSDYCYRESIPLVSASVLGFNGYVGGFCQQSPSLRAIFPELPQRAQNCSSAGVMGPAVGTLGSIQAQFALNILLQLQPSPLGQLMSIDLRNLRQSSFRFDMAVEPSFEDTLHFIDFSDIHKDDWIVDLRAVDLQTGTKRSEAENGNSDPIIQFVTLDEFRQQKPRPKSEQRAVIACKTGLTAWRAARILQQYWQGEINLIAMGEKPLKLP</sequence>
<name>K6YZA4_9ALTE</name>
<keyword evidence="3" id="KW-0808">Transferase</keyword>
<proteinExistence type="inferred from homology"/>
<dbReference type="InterPro" id="IPR000594">
    <property type="entry name" value="ThiF_NAD_FAD-bd"/>
</dbReference>
<evidence type="ECO:0000313" key="3">
    <source>
        <dbReference type="EMBL" id="GAC16540.1"/>
    </source>
</evidence>
<dbReference type="InterPro" id="IPR045886">
    <property type="entry name" value="ThiF/MoeB/HesA"/>
</dbReference>
<dbReference type="Gene3D" id="3.40.50.720">
    <property type="entry name" value="NAD(P)-binding Rossmann-like Domain"/>
    <property type="match status" value="1"/>
</dbReference>
<dbReference type="FunFam" id="3.40.50.720:FF:000080">
    <property type="entry name" value="Thiazole biosynthesis adenylyltransferase ThiF"/>
    <property type="match status" value="1"/>
</dbReference>
<comment type="caution">
    <text evidence="3">The sequence shown here is derived from an EMBL/GenBank/DDBJ whole genome shotgun (WGS) entry which is preliminary data.</text>
</comment>
<dbReference type="Pfam" id="PF00899">
    <property type="entry name" value="ThiF"/>
    <property type="match status" value="1"/>
</dbReference>
<dbReference type="GO" id="GO:0016779">
    <property type="term" value="F:nucleotidyltransferase activity"/>
    <property type="evidence" value="ECO:0007669"/>
    <property type="project" value="UniProtKB-KW"/>
</dbReference>
<dbReference type="PANTHER" id="PTHR10953">
    <property type="entry name" value="UBIQUITIN-ACTIVATING ENZYME E1"/>
    <property type="match status" value="1"/>
</dbReference>
<evidence type="ECO:0000313" key="4">
    <source>
        <dbReference type="Proteomes" id="UP000006334"/>
    </source>
</evidence>
<accession>K6YZA4</accession>
<dbReference type="SUPFAM" id="SSF69572">
    <property type="entry name" value="Activating enzymes of the ubiquitin-like proteins"/>
    <property type="match status" value="1"/>
</dbReference>
<keyword evidence="3" id="KW-0548">Nucleotidyltransferase</keyword>
<dbReference type="RefSeq" id="WP_008846342.1">
    <property type="nucleotide sequence ID" value="NZ_BAEN01000076.1"/>
</dbReference>